<sequence>MKSVNFKLLVFTTLVIQSGLCSAEKYEAPAFFHSESKKPISFKQKVVNKKATVKWQDGYTVDQDEQAEKSKRLPSSKNSKVKYWDYENKK</sequence>
<dbReference type="RefSeq" id="WP_114705498.1">
    <property type="nucleotide sequence ID" value="NZ_QDKL01000001.1"/>
</dbReference>
<protein>
    <recommendedName>
        <fullName evidence="3">Lipoprotein</fullName>
    </recommendedName>
</protein>
<keyword evidence="2" id="KW-1185">Reference proteome</keyword>
<gene>
    <name evidence="1" type="ORF">DAY19_01925</name>
</gene>
<evidence type="ECO:0000313" key="1">
    <source>
        <dbReference type="EMBL" id="RZF22553.1"/>
    </source>
</evidence>
<evidence type="ECO:0000313" key="2">
    <source>
        <dbReference type="Proteomes" id="UP000443582"/>
    </source>
</evidence>
<reference evidence="2" key="1">
    <citation type="journal article" date="2019" name="Int. J. Syst. Evol. Microbiol.">
        <title>Halobacteriovorax valvorus sp. nov., a novel prokaryotic predator isolated from coastal seawater of China.</title>
        <authorList>
            <person name="Chen M.-X."/>
        </authorList>
    </citation>
    <scope>NUCLEOTIDE SEQUENCE [LARGE SCALE GENOMIC DNA]</scope>
    <source>
        <strain evidence="2">BL9</strain>
    </source>
</reference>
<accession>A0ABY0IHY3</accession>
<dbReference type="Proteomes" id="UP000443582">
    <property type="component" value="Unassembled WGS sequence"/>
</dbReference>
<dbReference type="EMBL" id="QDKL01000001">
    <property type="protein sequence ID" value="RZF22553.1"/>
    <property type="molecule type" value="Genomic_DNA"/>
</dbReference>
<comment type="caution">
    <text evidence="1">The sequence shown here is derived from an EMBL/GenBank/DDBJ whole genome shotgun (WGS) entry which is preliminary data.</text>
</comment>
<organism evidence="1 2">
    <name type="scientific">Halobacteriovorax vibrionivorans</name>
    <dbReference type="NCBI Taxonomy" id="2152716"/>
    <lineage>
        <taxon>Bacteria</taxon>
        <taxon>Pseudomonadati</taxon>
        <taxon>Bdellovibrionota</taxon>
        <taxon>Bacteriovoracia</taxon>
        <taxon>Bacteriovoracales</taxon>
        <taxon>Halobacteriovoraceae</taxon>
        <taxon>Halobacteriovorax</taxon>
    </lineage>
</organism>
<proteinExistence type="predicted"/>
<evidence type="ECO:0008006" key="3">
    <source>
        <dbReference type="Google" id="ProtNLM"/>
    </source>
</evidence>
<name>A0ABY0IHY3_9BACT</name>